<keyword evidence="2" id="KW-1185">Reference proteome</keyword>
<dbReference type="Proteomes" id="UP001336250">
    <property type="component" value="Unassembled WGS sequence"/>
</dbReference>
<dbReference type="RefSeq" id="WP_332287489.1">
    <property type="nucleotide sequence ID" value="NZ_JAZIBG010000008.1"/>
</dbReference>
<evidence type="ECO:0000313" key="1">
    <source>
        <dbReference type="EMBL" id="MEF7612593.1"/>
    </source>
</evidence>
<gene>
    <name evidence="1" type="ORF">V4F39_01640</name>
</gene>
<dbReference type="AlphaFoldDB" id="A0AAW9Q890"/>
<accession>A0AAW9Q890</accession>
<sequence>MPQAATPDRSPDLLPLFTLPAALASDMLLRAQNLQWETLMAWQRALTASQQAAWSQWTGWWQGGVPIDG</sequence>
<protein>
    <submittedName>
        <fullName evidence="1">Uncharacterized protein</fullName>
    </submittedName>
</protein>
<organism evidence="1 2">
    <name type="scientific">Aquincola agrisoli</name>
    <dbReference type="NCBI Taxonomy" id="3119538"/>
    <lineage>
        <taxon>Bacteria</taxon>
        <taxon>Pseudomonadati</taxon>
        <taxon>Pseudomonadota</taxon>
        <taxon>Betaproteobacteria</taxon>
        <taxon>Burkholderiales</taxon>
        <taxon>Sphaerotilaceae</taxon>
        <taxon>Aquincola</taxon>
    </lineage>
</organism>
<evidence type="ECO:0000313" key="2">
    <source>
        <dbReference type="Proteomes" id="UP001336250"/>
    </source>
</evidence>
<comment type="caution">
    <text evidence="1">The sequence shown here is derived from an EMBL/GenBank/DDBJ whole genome shotgun (WGS) entry which is preliminary data.</text>
</comment>
<proteinExistence type="predicted"/>
<dbReference type="EMBL" id="JAZIBG010000008">
    <property type="protein sequence ID" value="MEF7612593.1"/>
    <property type="molecule type" value="Genomic_DNA"/>
</dbReference>
<reference evidence="1 2" key="1">
    <citation type="submission" date="2024-02" db="EMBL/GenBank/DDBJ databases">
        <title>Genome sequence of Aquincola sp. MAHUQ-54.</title>
        <authorList>
            <person name="Huq M.A."/>
        </authorList>
    </citation>
    <scope>NUCLEOTIDE SEQUENCE [LARGE SCALE GENOMIC DNA]</scope>
    <source>
        <strain evidence="1 2">MAHUQ-54</strain>
    </source>
</reference>
<name>A0AAW9Q890_9BURK</name>